<keyword evidence="5 7" id="KW-0067">ATP-binding</keyword>
<dbReference type="eggNOG" id="KOG0598">
    <property type="taxonomic scope" value="Eukaryota"/>
</dbReference>
<proteinExistence type="predicted"/>
<keyword evidence="12" id="KW-1185">Reference proteome</keyword>
<feature type="region of interest" description="Disordered" evidence="9">
    <location>
        <begin position="334"/>
        <end position="359"/>
    </location>
</feature>
<dbReference type="InterPro" id="IPR008271">
    <property type="entry name" value="Ser/Thr_kinase_AS"/>
</dbReference>
<feature type="active site" description="Proton acceptor" evidence="6">
    <location>
        <position position="156"/>
    </location>
</feature>
<organism evidence="11 12">
    <name type="scientific">Coccomyxa subellipsoidea (strain C-169)</name>
    <name type="common">Green microalga</name>
    <dbReference type="NCBI Taxonomy" id="574566"/>
    <lineage>
        <taxon>Eukaryota</taxon>
        <taxon>Viridiplantae</taxon>
        <taxon>Chlorophyta</taxon>
        <taxon>core chlorophytes</taxon>
        <taxon>Trebouxiophyceae</taxon>
        <taxon>Trebouxiophyceae incertae sedis</taxon>
        <taxon>Coccomyxaceae</taxon>
        <taxon>Coccomyxa</taxon>
        <taxon>Coccomyxa subellipsoidea</taxon>
    </lineage>
</organism>
<dbReference type="SMART" id="SM00220">
    <property type="entry name" value="S_TKc"/>
    <property type="match status" value="1"/>
</dbReference>
<dbReference type="KEGG" id="csl:COCSUDRAFT_47135"/>
<evidence type="ECO:0000256" key="4">
    <source>
        <dbReference type="ARBA" id="ARBA00022777"/>
    </source>
</evidence>
<sequence length="615" mass="64833">MAYPGSDAVDGPCFEETEGVCNFRPQDFKDSMVIGKGKDCVVYSAYCHKLDGRRVAVKVYEKSKLSTSKLRAVKREAAMMIYMTRKRVPLITQFYGAFQDAYQIFLVMEYCGGGDLLERLLKEGRAMSERRVILEVAVPLLKTLQHMHSNSIIHRDVKLENVFIANDGRVRLGDFGLTMSMKQEMAISPVGTVEYMAPEVVALPPVEAVISGAVKTSEIAACTEKVDIWALGVTLYELLTGHLPFEGRDKAEIKAAITAGLMRPFSANLSPACAGFVGSMMLRDAKARPSARQLLQHPIVLGYTRAAVPAPVPATPPPQPQLLSAASISDSVSSLDGAHGPRPIALTATGKRPSNGAQGTITISIGGAGGGALSGSFSVRQGQAATSAPEIAPHHVNAPHLILQGSGGSLIKARHAAFECLSGGGAGDGGSSASSSDMFNNRSSGSASSAEDCMRAGGGADAGSFRSTSPLLHDSRPTSAQGAAPHRLSASRRPMPHEDSAQWPQKTRRSSLSSSATAASGAQQMKAPSPVVMSKVGGHFGGEGPPGEAHDLSQLLPPRPPPVPPPADEDAAAAGLMTRVTSLFNRALCKPTPREPPAAFLDDRHPSLYARKQFV</sequence>
<keyword evidence="3 7" id="KW-0547">Nucleotide-binding</keyword>
<dbReference type="STRING" id="574566.I0Z0C1"/>
<feature type="compositionally biased region" description="Pro residues" evidence="9">
    <location>
        <begin position="557"/>
        <end position="566"/>
    </location>
</feature>
<dbReference type="InterPro" id="IPR030616">
    <property type="entry name" value="Aur-like"/>
</dbReference>
<evidence type="ECO:0000256" key="2">
    <source>
        <dbReference type="ARBA" id="ARBA00022679"/>
    </source>
</evidence>
<evidence type="ECO:0000313" key="11">
    <source>
        <dbReference type="EMBL" id="EIE24090.1"/>
    </source>
</evidence>
<dbReference type="InterPro" id="IPR011009">
    <property type="entry name" value="Kinase-like_dom_sf"/>
</dbReference>
<dbReference type="GeneID" id="17042088"/>
<dbReference type="SUPFAM" id="SSF56112">
    <property type="entry name" value="Protein kinase-like (PK-like)"/>
    <property type="match status" value="1"/>
</dbReference>
<accession>I0Z0C1</accession>
<dbReference type="OrthoDB" id="377346at2759"/>
<evidence type="ECO:0000313" key="12">
    <source>
        <dbReference type="Proteomes" id="UP000007264"/>
    </source>
</evidence>
<evidence type="ECO:0000256" key="5">
    <source>
        <dbReference type="ARBA" id="ARBA00022840"/>
    </source>
</evidence>
<dbReference type="EMBL" id="AGSI01000006">
    <property type="protein sequence ID" value="EIE24090.1"/>
    <property type="molecule type" value="Genomic_DNA"/>
</dbReference>
<feature type="region of interest" description="Disordered" evidence="9">
    <location>
        <begin position="425"/>
        <end position="570"/>
    </location>
</feature>
<dbReference type="AlphaFoldDB" id="I0Z0C1"/>
<dbReference type="PROSITE" id="PS00108">
    <property type="entry name" value="PROTEIN_KINASE_ST"/>
    <property type="match status" value="1"/>
</dbReference>
<feature type="binding site" evidence="7">
    <location>
        <position position="58"/>
    </location>
    <ligand>
        <name>ATP</name>
        <dbReference type="ChEBI" id="CHEBI:30616"/>
    </ligand>
</feature>
<evidence type="ECO:0000256" key="1">
    <source>
        <dbReference type="ARBA" id="ARBA00022527"/>
    </source>
</evidence>
<keyword evidence="4" id="KW-0418">Kinase</keyword>
<dbReference type="GO" id="GO:0005524">
    <property type="term" value="F:ATP binding"/>
    <property type="evidence" value="ECO:0007669"/>
    <property type="project" value="UniProtKB-KW"/>
</dbReference>
<evidence type="ECO:0000256" key="3">
    <source>
        <dbReference type="ARBA" id="ARBA00022741"/>
    </source>
</evidence>
<name>I0Z0C1_COCSC</name>
<feature type="domain" description="Protein kinase" evidence="10">
    <location>
        <begin position="28"/>
        <end position="300"/>
    </location>
</feature>
<dbReference type="Gene3D" id="1.10.510.10">
    <property type="entry name" value="Transferase(Phosphotransferase) domain 1"/>
    <property type="match status" value="1"/>
</dbReference>
<feature type="binding site" evidence="7">
    <location>
        <position position="174"/>
    </location>
    <ligand>
        <name>ATP</name>
        <dbReference type="ChEBI" id="CHEBI:30616"/>
    </ligand>
</feature>
<dbReference type="Pfam" id="PF00069">
    <property type="entry name" value="Pkinase"/>
    <property type="match status" value="1"/>
</dbReference>
<evidence type="ECO:0000256" key="7">
    <source>
        <dbReference type="PIRSR" id="PIRSR630616-2"/>
    </source>
</evidence>
<evidence type="ECO:0000256" key="9">
    <source>
        <dbReference type="SAM" id="MobiDB-lite"/>
    </source>
</evidence>
<dbReference type="PANTHER" id="PTHR24350">
    <property type="entry name" value="SERINE/THREONINE-PROTEIN KINASE IAL-RELATED"/>
    <property type="match status" value="1"/>
</dbReference>
<comment type="caution">
    <text evidence="11">The sequence shown here is derived from an EMBL/GenBank/DDBJ whole genome shotgun (WGS) entry which is preliminary data.</text>
</comment>
<keyword evidence="1" id="KW-0723">Serine/threonine-protein kinase</keyword>
<feature type="cross-link" description="Glycyl lysine isopeptide (Lys-Gly) (interchain with G-Cter in SUMO2)" evidence="8">
    <location>
        <position position="158"/>
    </location>
</feature>
<evidence type="ECO:0000259" key="10">
    <source>
        <dbReference type="PROSITE" id="PS50011"/>
    </source>
</evidence>
<feature type="binding site" evidence="7">
    <location>
        <begin position="160"/>
        <end position="161"/>
    </location>
    <ligand>
        <name>ATP</name>
        <dbReference type="ChEBI" id="CHEBI:30616"/>
    </ligand>
</feature>
<dbReference type="Proteomes" id="UP000007264">
    <property type="component" value="Unassembled WGS sequence"/>
</dbReference>
<gene>
    <name evidence="11" type="ORF">COCSUDRAFT_47135</name>
</gene>
<dbReference type="GO" id="GO:0004674">
    <property type="term" value="F:protein serine/threonine kinase activity"/>
    <property type="evidence" value="ECO:0007669"/>
    <property type="project" value="UniProtKB-KW"/>
</dbReference>
<protein>
    <submittedName>
        <fullName evidence="11">Kinase-like protein</fullName>
    </submittedName>
</protein>
<feature type="binding site" evidence="7">
    <location>
        <position position="38"/>
    </location>
    <ligand>
        <name>ATP</name>
        <dbReference type="ChEBI" id="CHEBI:30616"/>
    </ligand>
</feature>
<reference evidence="11 12" key="1">
    <citation type="journal article" date="2012" name="Genome Biol.">
        <title>The genome of the polar eukaryotic microalga coccomyxa subellipsoidea reveals traits of cold adaptation.</title>
        <authorList>
            <person name="Blanc G."/>
            <person name="Agarkova I."/>
            <person name="Grimwood J."/>
            <person name="Kuo A."/>
            <person name="Brueggeman A."/>
            <person name="Dunigan D."/>
            <person name="Gurnon J."/>
            <person name="Ladunga I."/>
            <person name="Lindquist E."/>
            <person name="Lucas S."/>
            <person name="Pangilinan J."/>
            <person name="Proschold T."/>
            <person name="Salamov A."/>
            <person name="Schmutz J."/>
            <person name="Weeks D."/>
            <person name="Yamada T."/>
            <person name="Claverie J.M."/>
            <person name="Grigoriev I."/>
            <person name="Van Etten J."/>
            <person name="Lomsadze A."/>
            <person name="Borodovsky M."/>
        </authorList>
    </citation>
    <scope>NUCLEOTIDE SEQUENCE [LARGE SCALE GENOMIC DNA]</scope>
    <source>
        <strain evidence="11 12">C-169</strain>
    </source>
</reference>
<dbReference type="PROSITE" id="PS50011">
    <property type="entry name" value="PROTEIN_KINASE_DOM"/>
    <property type="match status" value="1"/>
</dbReference>
<evidence type="ECO:0000256" key="8">
    <source>
        <dbReference type="PIRSR" id="PIRSR630616-3"/>
    </source>
</evidence>
<dbReference type="InterPro" id="IPR000719">
    <property type="entry name" value="Prot_kinase_dom"/>
</dbReference>
<keyword evidence="2" id="KW-0808">Transferase</keyword>
<evidence type="ECO:0000256" key="6">
    <source>
        <dbReference type="PIRSR" id="PIRSR630616-1"/>
    </source>
</evidence>
<feature type="compositionally biased region" description="Low complexity" evidence="9">
    <location>
        <begin position="510"/>
        <end position="522"/>
    </location>
</feature>
<dbReference type="RefSeq" id="XP_005648634.1">
    <property type="nucleotide sequence ID" value="XM_005648577.1"/>
</dbReference>
<feature type="compositionally biased region" description="Low complexity" evidence="9">
    <location>
        <begin position="431"/>
        <end position="446"/>
    </location>
</feature>